<keyword evidence="2" id="KW-1185">Reference proteome</keyword>
<evidence type="ECO:0000313" key="1">
    <source>
        <dbReference type="EMBL" id="OLP75731.1"/>
    </source>
</evidence>
<proteinExistence type="predicted"/>
<evidence type="ECO:0000313" key="2">
    <source>
        <dbReference type="Proteomes" id="UP000186817"/>
    </source>
</evidence>
<protein>
    <submittedName>
        <fullName evidence="1">Uncharacterized protein</fullName>
    </submittedName>
</protein>
<name>A0A1Q9BYI0_SYMMI</name>
<organism evidence="1 2">
    <name type="scientific">Symbiodinium microadriaticum</name>
    <name type="common">Dinoflagellate</name>
    <name type="synonym">Zooxanthella microadriatica</name>
    <dbReference type="NCBI Taxonomy" id="2951"/>
    <lineage>
        <taxon>Eukaryota</taxon>
        <taxon>Sar</taxon>
        <taxon>Alveolata</taxon>
        <taxon>Dinophyceae</taxon>
        <taxon>Suessiales</taxon>
        <taxon>Symbiodiniaceae</taxon>
        <taxon>Symbiodinium</taxon>
    </lineage>
</organism>
<reference evidence="1 2" key="1">
    <citation type="submission" date="2016-02" db="EMBL/GenBank/DDBJ databases">
        <title>Genome analysis of coral dinoflagellate symbionts highlights evolutionary adaptations to a symbiotic lifestyle.</title>
        <authorList>
            <person name="Aranda M."/>
            <person name="Li Y."/>
            <person name="Liew Y.J."/>
            <person name="Baumgarten S."/>
            <person name="Simakov O."/>
            <person name="Wilson M."/>
            <person name="Piel J."/>
            <person name="Ashoor H."/>
            <person name="Bougouffa S."/>
            <person name="Bajic V.B."/>
            <person name="Ryu T."/>
            <person name="Ravasi T."/>
            <person name="Bayer T."/>
            <person name="Micklem G."/>
            <person name="Kim H."/>
            <person name="Bhak J."/>
            <person name="Lajeunesse T.C."/>
            <person name="Voolstra C.R."/>
        </authorList>
    </citation>
    <scope>NUCLEOTIDE SEQUENCE [LARGE SCALE GENOMIC DNA]</scope>
    <source>
        <strain evidence="1 2">CCMP2467</strain>
    </source>
</reference>
<dbReference type="EMBL" id="LSRX01002307">
    <property type="protein sequence ID" value="OLP75731.1"/>
    <property type="molecule type" value="Genomic_DNA"/>
</dbReference>
<sequence length="305" mass="34346">MAKEPTEVQTTIYEGFEGDRKEVQTTVPVLDPHELLDYLQTECKLVCPLEKVRKYWKHLRENGNPFALAFPGSDSHVPFTIYGDELTLGKDAKDKVTGIFLQLTLFKPRAARQGMWLICAVQDAVMVHDNMQTLKPLLEHIVWSCNLAFEGRYPCVSKDGAPLGGLKAQKAGAEFAGGARFACCEYRGDWKWHERTLRLLRTPVSKKCCFLCDAEATDNALRYYDVADGAAWRTTQLDTNGFLAKAIRPGVQSLLAMTAFSKWFSGNEAMLHLLEQSHKWRILPRIQVITHATPIASLEKMPWGG</sequence>
<comment type="caution">
    <text evidence="1">The sequence shown here is derived from an EMBL/GenBank/DDBJ whole genome shotgun (WGS) entry which is preliminary data.</text>
</comment>
<dbReference type="OrthoDB" id="432538at2759"/>
<gene>
    <name evidence="1" type="ORF">AK812_SmicGene44430</name>
</gene>
<dbReference type="AlphaFoldDB" id="A0A1Q9BYI0"/>
<dbReference type="Proteomes" id="UP000186817">
    <property type="component" value="Unassembled WGS sequence"/>
</dbReference>
<accession>A0A1Q9BYI0</accession>